<evidence type="ECO:0000259" key="1">
    <source>
        <dbReference type="Pfam" id="PF04608"/>
    </source>
</evidence>
<dbReference type="GO" id="GO:0006629">
    <property type="term" value="P:lipid metabolic process"/>
    <property type="evidence" value="ECO:0007669"/>
    <property type="project" value="InterPro"/>
</dbReference>
<reference evidence="2" key="1">
    <citation type="submission" date="2021-01" db="EMBL/GenBank/DDBJ databases">
        <title>Draft genome sequence of Acholeplasmataceae bacterium strain Mahy22.</title>
        <authorList>
            <person name="Watanabe M."/>
            <person name="Kojima H."/>
            <person name="Fukui M."/>
        </authorList>
    </citation>
    <scope>NUCLEOTIDE SEQUENCE</scope>
    <source>
        <strain evidence="2">Mahy22</strain>
    </source>
</reference>
<dbReference type="Proteomes" id="UP000620133">
    <property type="component" value="Chromosome"/>
</dbReference>
<dbReference type="InterPro" id="IPR007686">
    <property type="entry name" value="YutG/PgpA"/>
</dbReference>
<dbReference type="AlphaFoldDB" id="A0A7U9TJL0"/>
<evidence type="ECO:0000313" key="2">
    <source>
        <dbReference type="EMBL" id="BCR36341.1"/>
    </source>
</evidence>
<dbReference type="EMBL" id="AP024412">
    <property type="protein sequence ID" value="BCR36341.1"/>
    <property type="molecule type" value="Genomic_DNA"/>
</dbReference>
<sequence>MKTKKKLLFTRPEMFELNKKLLLKRGVTIEAIAEISYMQQSKYSDDVSRAICVESVEKILSLRDVFHHVQLAAEIDRLAEENKFQGPIQDIIMEDLGLFGVDETLGLDVSGLYGTIGQTNFGDIDVNKHGIVQRLNDAGKEEGICHTFLDDIVGAIAAAASTRVAQVVNEDLAHEDIDVKRFSIFDL</sequence>
<name>A0A7U9TJL0_9MOLU</name>
<dbReference type="CDD" id="cd06971">
    <property type="entry name" value="PgpA"/>
    <property type="match status" value="1"/>
</dbReference>
<dbReference type="KEGG" id="manr:MPAN_012340"/>
<evidence type="ECO:0000313" key="3">
    <source>
        <dbReference type="Proteomes" id="UP000620133"/>
    </source>
</evidence>
<dbReference type="PIRSF" id="PIRSF019587">
    <property type="entry name" value="PGPase"/>
    <property type="match status" value="1"/>
</dbReference>
<protein>
    <submittedName>
        <fullName evidence="2">Protein low temperature requirement C</fullName>
    </submittedName>
</protein>
<feature type="domain" description="YutG/PgpA" evidence="1">
    <location>
        <begin position="65"/>
        <end position="163"/>
    </location>
</feature>
<dbReference type="SUPFAM" id="SSF101307">
    <property type="entry name" value="YutG-like"/>
    <property type="match status" value="1"/>
</dbReference>
<dbReference type="RefSeq" id="WP_231756750.1">
    <property type="nucleotide sequence ID" value="NZ_AP024412.1"/>
</dbReference>
<dbReference type="InterPro" id="IPR026038">
    <property type="entry name" value="Put_PGPase"/>
</dbReference>
<accession>A0A7U9TJL0</accession>
<organism evidence="2 3">
    <name type="scientific">Mariniplasma anaerobium</name>
    <dbReference type="NCBI Taxonomy" id="2735436"/>
    <lineage>
        <taxon>Bacteria</taxon>
        <taxon>Bacillati</taxon>
        <taxon>Mycoplasmatota</taxon>
        <taxon>Mollicutes</taxon>
        <taxon>Acholeplasmatales</taxon>
        <taxon>Acholeplasmataceae</taxon>
        <taxon>Mariniplasma</taxon>
    </lineage>
</organism>
<proteinExistence type="predicted"/>
<dbReference type="InterPro" id="IPR036681">
    <property type="entry name" value="PgpA-like_sf"/>
</dbReference>
<keyword evidence="3" id="KW-1185">Reference proteome</keyword>
<gene>
    <name evidence="2" type="ORF">MPAN_012340</name>
</gene>
<dbReference type="Gene3D" id="1.10.3760.10">
    <property type="entry name" value="PgpA-like"/>
    <property type="match status" value="1"/>
</dbReference>
<dbReference type="Pfam" id="PF04608">
    <property type="entry name" value="PgpA"/>
    <property type="match status" value="1"/>
</dbReference>
<dbReference type="GO" id="GO:0008962">
    <property type="term" value="F:phosphatidylglycerophosphatase activity"/>
    <property type="evidence" value="ECO:0007669"/>
    <property type="project" value="InterPro"/>
</dbReference>